<accession>A0A8J4GYX5</accession>
<proteinExistence type="predicted"/>
<comment type="caution">
    <text evidence="1">The sequence shown here is derived from an EMBL/GenBank/DDBJ whole genome shotgun (WGS) entry which is preliminary data.</text>
</comment>
<organism evidence="1 2">
    <name type="scientific">Xylanibacillus composti</name>
    <dbReference type="NCBI Taxonomy" id="1572762"/>
    <lineage>
        <taxon>Bacteria</taxon>
        <taxon>Bacillati</taxon>
        <taxon>Bacillota</taxon>
        <taxon>Bacilli</taxon>
        <taxon>Bacillales</taxon>
        <taxon>Paenibacillaceae</taxon>
        <taxon>Xylanibacillus</taxon>
    </lineage>
</organism>
<dbReference type="AlphaFoldDB" id="A0A8J4GYX5"/>
<dbReference type="Proteomes" id="UP000677918">
    <property type="component" value="Unassembled WGS sequence"/>
</dbReference>
<evidence type="ECO:0000313" key="2">
    <source>
        <dbReference type="Proteomes" id="UP000677918"/>
    </source>
</evidence>
<name>A0A8J4GYX5_9BACL</name>
<sequence>MEPFRTYICEEDVDFRRCMTFILQTKRTADPGLRTADAYAAMLRVLTYGTLIRFEDEQGLVIGIVGYTLGSPQQEYEDRETAYVEYCLMPLSRQGSLFFIQGLGILVRTIQDRHPEIVHLSLAAAENHRRNNRLYAKFAKLTGRDMNDVLNMNLYTASLDDVRQYVERFH</sequence>
<reference evidence="1" key="1">
    <citation type="submission" date="2021-04" db="EMBL/GenBank/DDBJ databases">
        <title>Draft genome sequence of Xylanibacillus composti strain K13.</title>
        <authorList>
            <person name="Uke A."/>
            <person name="Chhe C."/>
            <person name="Baramee S."/>
            <person name="Kosugi A."/>
        </authorList>
    </citation>
    <scope>NUCLEOTIDE SEQUENCE</scope>
    <source>
        <strain evidence="1">K13</strain>
    </source>
</reference>
<gene>
    <name evidence="1" type="ORF">XYCOK13_06070</name>
</gene>
<dbReference type="EMBL" id="BOVK01000007">
    <property type="protein sequence ID" value="GIQ67783.1"/>
    <property type="molecule type" value="Genomic_DNA"/>
</dbReference>
<protein>
    <submittedName>
        <fullName evidence="1">Uncharacterized protein</fullName>
    </submittedName>
</protein>
<evidence type="ECO:0000313" key="1">
    <source>
        <dbReference type="EMBL" id="GIQ67783.1"/>
    </source>
</evidence>
<dbReference type="RefSeq" id="WP_213410436.1">
    <property type="nucleotide sequence ID" value="NZ_BOVK01000007.1"/>
</dbReference>
<keyword evidence="2" id="KW-1185">Reference proteome</keyword>